<comment type="caution">
    <text evidence="2">The sequence shown here is derived from an EMBL/GenBank/DDBJ whole genome shotgun (WGS) entry which is preliminary data.</text>
</comment>
<organism evidence="2 3">
    <name type="scientific">Polarella glacialis</name>
    <name type="common">Dinoflagellate</name>
    <dbReference type="NCBI Taxonomy" id="89957"/>
    <lineage>
        <taxon>Eukaryota</taxon>
        <taxon>Sar</taxon>
        <taxon>Alveolata</taxon>
        <taxon>Dinophyceae</taxon>
        <taxon>Suessiales</taxon>
        <taxon>Suessiaceae</taxon>
        <taxon>Polarella</taxon>
    </lineage>
</organism>
<feature type="region of interest" description="Disordered" evidence="1">
    <location>
        <begin position="140"/>
        <end position="165"/>
    </location>
</feature>
<evidence type="ECO:0000313" key="2">
    <source>
        <dbReference type="EMBL" id="CAE8606833.1"/>
    </source>
</evidence>
<keyword evidence="3" id="KW-1185">Reference proteome</keyword>
<dbReference type="Proteomes" id="UP000654075">
    <property type="component" value="Unassembled WGS sequence"/>
</dbReference>
<evidence type="ECO:0000256" key="1">
    <source>
        <dbReference type="SAM" id="MobiDB-lite"/>
    </source>
</evidence>
<dbReference type="EMBL" id="CAJNNV010019895">
    <property type="protein sequence ID" value="CAE8606833.1"/>
    <property type="molecule type" value="Genomic_DNA"/>
</dbReference>
<gene>
    <name evidence="2" type="ORF">PGLA1383_LOCUS24798</name>
</gene>
<evidence type="ECO:0000313" key="3">
    <source>
        <dbReference type="Proteomes" id="UP000654075"/>
    </source>
</evidence>
<protein>
    <submittedName>
        <fullName evidence="2">Uncharacterized protein</fullName>
    </submittedName>
</protein>
<accession>A0A813F8T9</accession>
<reference evidence="2" key="1">
    <citation type="submission" date="2021-02" db="EMBL/GenBank/DDBJ databases">
        <authorList>
            <person name="Dougan E. K."/>
            <person name="Rhodes N."/>
            <person name="Thang M."/>
            <person name="Chan C."/>
        </authorList>
    </citation>
    <scope>NUCLEOTIDE SEQUENCE</scope>
</reference>
<feature type="compositionally biased region" description="Low complexity" evidence="1">
    <location>
        <begin position="150"/>
        <end position="165"/>
    </location>
</feature>
<sequence>MVKTFEAAFNIELNGGVAKHYHVKLYKKPFKDRAGQNNLSNHKRHDEAEQKHLASSPCQEPGCRKLTRDFKIWVVYIKDNQILKGISRELGVCCRKLSKGHRWEQEAHNPILKKKTSLVRLAAALKRGVVDKAELKDQWGDHGRGGGAGTSSCGTGWSWSHGANR</sequence>
<name>A0A813F8T9_POLGL</name>
<proteinExistence type="predicted"/>
<feature type="region of interest" description="Disordered" evidence="1">
    <location>
        <begin position="33"/>
        <end position="56"/>
    </location>
</feature>
<dbReference type="AlphaFoldDB" id="A0A813F8T9"/>